<evidence type="ECO:0000256" key="4">
    <source>
        <dbReference type="ARBA" id="ARBA00022692"/>
    </source>
</evidence>
<feature type="transmembrane region" description="Helical" evidence="10">
    <location>
        <begin position="526"/>
        <end position="544"/>
    </location>
</feature>
<dbReference type="FunFam" id="1.10.357.20:FF:000001">
    <property type="entry name" value="Solute carrier family 41 member 2"/>
    <property type="match status" value="1"/>
</dbReference>
<keyword evidence="7" id="KW-0406">Ion transport</keyword>
<gene>
    <name evidence="12" type="ORF">OSB1V03_LOCUS11893</name>
</gene>
<feature type="transmembrane region" description="Helical" evidence="10">
    <location>
        <begin position="350"/>
        <end position="373"/>
    </location>
</feature>
<feature type="compositionally biased region" description="Low complexity" evidence="9">
    <location>
        <begin position="58"/>
        <end position="72"/>
    </location>
</feature>
<dbReference type="Proteomes" id="UP000759131">
    <property type="component" value="Unassembled WGS sequence"/>
</dbReference>
<evidence type="ECO:0000256" key="7">
    <source>
        <dbReference type="ARBA" id="ARBA00023065"/>
    </source>
</evidence>
<feature type="transmembrane region" description="Helical" evidence="10">
    <location>
        <begin position="461"/>
        <end position="483"/>
    </location>
</feature>
<dbReference type="GO" id="GO:0005886">
    <property type="term" value="C:plasma membrane"/>
    <property type="evidence" value="ECO:0007669"/>
    <property type="project" value="TreeGrafter"/>
</dbReference>
<keyword evidence="6 10" id="KW-1133">Transmembrane helix</keyword>
<evidence type="ECO:0000313" key="12">
    <source>
        <dbReference type="EMBL" id="CAD7631484.1"/>
    </source>
</evidence>
<feature type="region of interest" description="Disordered" evidence="9">
    <location>
        <begin position="200"/>
        <end position="248"/>
    </location>
</feature>
<keyword evidence="13" id="KW-1185">Reference proteome</keyword>
<feature type="transmembrane region" description="Helical" evidence="10">
    <location>
        <begin position="582"/>
        <end position="603"/>
    </location>
</feature>
<keyword evidence="4 10" id="KW-0812">Transmembrane</keyword>
<dbReference type="Gene3D" id="1.10.357.20">
    <property type="entry name" value="SLC41 divalent cation transporters, integral membrane domain"/>
    <property type="match status" value="1"/>
</dbReference>
<sequence length="645" mass="69768">MKTTMNLAPEVTGASLADNRQPSREQHPIIAEEDNNDSLPNGGPHMVANNNDKNILENNLSNNTDNKNNNTSDLYHKNDVFNSSDSIKNRKKYSADTDCPHSPEQCRNLSYDNPAYIGLSINHVNHHNRAGSLTAPPTNISIHISNTVLGPTVPPTPPPVAFIDSNGSVASIGCDSYGRPVPSRERTMSVSSVKSVRMMLTPDRRYSRRQSMLQRKIDAHERSHDRSSGGGGPGSSGADDPDNESNPLRRRMSFIKDTSGEEPLNRALIQILIASLFAGFGNVGAGVVINIIQGWRVFIDIHSMFVLIPSLLGLKGNLEMTMASRLSTEANLGHMNKWGKTLRMIGGDMSLVQCQATVVSFMAAFVAILIDFIQTKNFNLNNSLVLISSAVVTANIACFLLGLVMAFVIIFSNRVNIDPDNIATPIAASLGDVSTAAIFAYTSQIIYSEIQDWTGDQKSGVPIMAVTGIVVFLVLLPVFYTIARVNNFTRNLVHTGWFPVLCAMCISSGGGFFLDSAVDRYDKLPPFQPVICGVGGNLVAVAASKISTRLHMNQKLGVLPFGVSRVSSPIGVFFNRRVPDKMLAMVVVAMNVVLVVVSGSAALGSPMLCNNPKHTNRKAEPKRSPSDVNNGMADISGLILNDHNK</sequence>
<keyword evidence="8 10" id="KW-0472">Membrane</keyword>
<proteinExistence type="inferred from homology"/>
<evidence type="ECO:0000256" key="2">
    <source>
        <dbReference type="ARBA" id="ARBA00009749"/>
    </source>
</evidence>
<accession>A0A7R9KY02</accession>
<dbReference type="OrthoDB" id="5791097at2759"/>
<feature type="region of interest" description="Disordered" evidence="9">
    <location>
        <begin position="33"/>
        <end position="52"/>
    </location>
</feature>
<dbReference type="InterPro" id="IPR036739">
    <property type="entry name" value="SLC41_membr_dom_sf"/>
</dbReference>
<evidence type="ECO:0000256" key="9">
    <source>
        <dbReference type="SAM" id="MobiDB-lite"/>
    </source>
</evidence>
<reference evidence="12" key="1">
    <citation type="submission" date="2020-11" db="EMBL/GenBank/DDBJ databases">
        <authorList>
            <person name="Tran Van P."/>
        </authorList>
    </citation>
    <scope>NUCLEOTIDE SEQUENCE</scope>
</reference>
<evidence type="ECO:0000256" key="8">
    <source>
        <dbReference type="ARBA" id="ARBA00023136"/>
    </source>
</evidence>
<keyword evidence="5" id="KW-0460">Magnesium</keyword>
<evidence type="ECO:0000313" key="13">
    <source>
        <dbReference type="Proteomes" id="UP000759131"/>
    </source>
</evidence>
<protein>
    <recommendedName>
        <fullName evidence="11">SLC41A/MgtE integral membrane domain-containing protein</fullName>
    </recommendedName>
</protein>
<evidence type="ECO:0000256" key="1">
    <source>
        <dbReference type="ARBA" id="ARBA00004141"/>
    </source>
</evidence>
<feature type="non-terminal residue" evidence="12">
    <location>
        <position position="1"/>
    </location>
</feature>
<feature type="transmembrane region" description="Helical" evidence="10">
    <location>
        <begin position="385"/>
        <end position="410"/>
    </location>
</feature>
<evidence type="ECO:0000256" key="10">
    <source>
        <dbReference type="SAM" id="Phobius"/>
    </source>
</evidence>
<dbReference type="SUPFAM" id="SSF161093">
    <property type="entry name" value="MgtE membrane domain-like"/>
    <property type="match status" value="2"/>
</dbReference>
<evidence type="ECO:0000256" key="6">
    <source>
        <dbReference type="ARBA" id="ARBA00022989"/>
    </source>
</evidence>
<feature type="transmembrane region" description="Helical" evidence="10">
    <location>
        <begin position="267"/>
        <end position="289"/>
    </location>
</feature>
<evidence type="ECO:0000259" key="11">
    <source>
        <dbReference type="Pfam" id="PF01769"/>
    </source>
</evidence>
<keyword evidence="3" id="KW-0813">Transport</keyword>
<comment type="similarity">
    <text evidence="2">Belongs to the SLC41A transporter family.</text>
</comment>
<evidence type="ECO:0000256" key="3">
    <source>
        <dbReference type="ARBA" id="ARBA00022448"/>
    </source>
</evidence>
<comment type="subcellular location">
    <subcellularLocation>
        <location evidence="1">Membrane</location>
        <topology evidence="1">Multi-pass membrane protein</topology>
    </subcellularLocation>
</comment>
<dbReference type="InterPro" id="IPR006667">
    <property type="entry name" value="SLC41_membr_dom"/>
</dbReference>
<feature type="region of interest" description="Disordered" evidence="9">
    <location>
        <begin position="608"/>
        <end position="633"/>
    </location>
</feature>
<feature type="transmembrane region" description="Helical" evidence="10">
    <location>
        <begin position="495"/>
        <end position="514"/>
    </location>
</feature>
<feature type="compositionally biased region" description="Basic and acidic residues" evidence="9">
    <location>
        <begin position="215"/>
        <end position="227"/>
    </location>
</feature>
<dbReference type="EMBL" id="CAJPIZ010009546">
    <property type="protein sequence ID" value="CAG2111914.1"/>
    <property type="molecule type" value="Genomic_DNA"/>
</dbReference>
<feature type="domain" description="SLC41A/MgtE integral membrane" evidence="11">
    <location>
        <begin position="308"/>
        <end position="441"/>
    </location>
</feature>
<feature type="region of interest" description="Disordered" evidence="9">
    <location>
        <begin position="58"/>
        <end position="102"/>
    </location>
</feature>
<name>A0A7R9KY02_9ACAR</name>
<evidence type="ECO:0000256" key="5">
    <source>
        <dbReference type="ARBA" id="ARBA00022842"/>
    </source>
</evidence>
<dbReference type="AlphaFoldDB" id="A0A7R9KY02"/>
<dbReference type="PANTHER" id="PTHR16228:SF7">
    <property type="entry name" value="SLC41A_MGTE INTEGRAL MEMBRANE DOMAIN-CONTAINING PROTEIN"/>
    <property type="match status" value="1"/>
</dbReference>
<dbReference type="InterPro" id="IPR045349">
    <property type="entry name" value="SLC41A1-3"/>
</dbReference>
<organism evidence="12">
    <name type="scientific">Medioppia subpectinata</name>
    <dbReference type="NCBI Taxonomy" id="1979941"/>
    <lineage>
        <taxon>Eukaryota</taxon>
        <taxon>Metazoa</taxon>
        <taxon>Ecdysozoa</taxon>
        <taxon>Arthropoda</taxon>
        <taxon>Chelicerata</taxon>
        <taxon>Arachnida</taxon>
        <taxon>Acari</taxon>
        <taxon>Acariformes</taxon>
        <taxon>Sarcoptiformes</taxon>
        <taxon>Oribatida</taxon>
        <taxon>Brachypylina</taxon>
        <taxon>Oppioidea</taxon>
        <taxon>Oppiidae</taxon>
        <taxon>Medioppia</taxon>
    </lineage>
</organism>
<dbReference type="EMBL" id="OC864121">
    <property type="protein sequence ID" value="CAD7631484.1"/>
    <property type="molecule type" value="Genomic_DNA"/>
</dbReference>
<dbReference type="GO" id="GO:0008324">
    <property type="term" value="F:monoatomic cation transmembrane transporter activity"/>
    <property type="evidence" value="ECO:0007669"/>
    <property type="project" value="InterPro"/>
</dbReference>
<feature type="region of interest" description="Disordered" evidence="9">
    <location>
        <begin position="1"/>
        <end position="24"/>
    </location>
</feature>
<feature type="transmembrane region" description="Helical" evidence="10">
    <location>
        <begin position="422"/>
        <end position="441"/>
    </location>
</feature>
<dbReference type="PANTHER" id="PTHR16228">
    <property type="entry name" value="DIVALENT CATION TRANSPORTER SOLUTE CARRIER FAMILY 41"/>
    <property type="match status" value="1"/>
</dbReference>
<dbReference type="Pfam" id="PF01769">
    <property type="entry name" value="MgtE"/>
    <property type="match status" value="1"/>
</dbReference>